<sequence length="455" mass="51841">DSSFITNESQSTSYNNILRSESSNLSMSLYNNFIDLTTDLIESANSTITSSEITDLAISTNTTSSSIITNENLSDSEIPEIEIIDQDDDLNEISEISYNYFTKKLHISEIRYSPISIEYPSTSLEGIATIYNVSEWDDFNSAFSDVSSGGKKLVECEFLGCKVYKSVRICTGAKICEFASDELRNATHTEVNESIDFYKINQPVDSQTSIEAKIHAKYLAFVNTQCPYNSNTCSRKLQVCRYGKKSDNDILSYFISCSAWRLGQKHIHYKINDNKINIKMLGKLFKGTFVDLDKPVQNCRTILFTNSRKKECSYFHCTNEGLNRKGKIIKLDCNVQFIKLIPVDIINTPFVVLICKGIHTHPPPLPVNIPFGIKVNLERMIKEATQTFEKRTLKVKPKSAKKQKKTTKQINIQESDDDNIKNLEDLEVKERRLAIKEKEIALNERETELELKKLQ</sequence>
<gene>
    <name evidence="1" type="ORF">SCALOS_LOCUS6223</name>
</gene>
<dbReference type="EMBL" id="CAJVPM010011488">
    <property type="protein sequence ID" value="CAG8581517.1"/>
    <property type="molecule type" value="Genomic_DNA"/>
</dbReference>
<name>A0ACA9MBC1_9GLOM</name>
<feature type="non-terminal residue" evidence="1">
    <location>
        <position position="455"/>
    </location>
</feature>
<dbReference type="Proteomes" id="UP000789860">
    <property type="component" value="Unassembled WGS sequence"/>
</dbReference>
<protein>
    <submittedName>
        <fullName evidence="1">11061_t:CDS:1</fullName>
    </submittedName>
</protein>
<evidence type="ECO:0000313" key="1">
    <source>
        <dbReference type="EMBL" id="CAG8581517.1"/>
    </source>
</evidence>
<organism evidence="1 2">
    <name type="scientific">Scutellospora calospora</name>
    <dbReference type="NCBI Taxonomy" id="85575"/>
    <lineage>
        <taxon>Eukaryota</taxon>
        <taxon>Fungi</taxon>
        <taxon>Fungi incertae sedis</taxon>
        <taxon>Mucoromycota</taxon>
        <taxon>Glomeromycotina</taxon>
        <taxon>Glomeromycetes</taxon>
        <taxon>Diversisporales</taxon>
        <taxon>Gigasporaceae</taxon>
        <taxon>Scutellospora</taxon>
    </lineage>
</organism>
<reference evidence="1" key="1">
    <citation type="submission" date="2021-06" db="EMBL/GenBank/DDBJ databases">
        <authorList>
            <person name="Kallberg Y."/>
            <person name="Tangrot J."/>
            <person name="Rosling A."/>
        </authorList>
    </citation>
    <scope>NUCLEOTIDE SEQUENCE</scope>
    <source>
        <strain evidence="1">AU212A</strain>
    </source>
</reference>
<evidence type="ECO:0000313" key="2">
    <source>
        <dbReference type="Proteomes" id="UP000789860"/>
    </source>
</evidence>
<comment type="caution">
    <text evidence="1">The sequence shown here is derived from an EMBL/GenBank/DDBJ whole genome shotgun (WGS) entry which is preliminary data.</text>
</comment>
<accession>A0ACA9MBC1</accession>
<proteinExistence type="predicted"/>
<feature type="non-terminal residue" evidence="1">
    <location>
        <position position="1"/>
    </location>
</feature>
<keyword evidence="2" id="KW-1185">Reference proteome</keyword>